<evidence type="ECO:0000313" key="2">
    <source>
        <dbReference type="Proteomes" id="UP000004477"/>
    </source>
</evidence>
<dbReference type="EMBL" id="ACBX02000037">
    <property type="protein sequence ID" value="EFB34350.1"/>
    <property type="molecule type" value="Genomic_DNA"/>
</dbReference>
<sequence length="326" mass="37534">MEETTSYYIYRLTLKSFLSEMSGQVSESVLEQIGDYILKHLLDITFVDGNGENTTTFGDFVFGKMGYVTIERKVSRKHDKKDCKEQDLVDEYPDFNLLVDVRNVKKGDVVLAIEYQRKCFVNIDTVRKGLEKHFQSVIGQLFAVDVTLRQISSSEKFWKCLEEKVNKGKPLKTIRLEINELQEGELLQGLDAEKSTVIAALLDMLMDMGADDGTFSFNAKPDKALKLQRAKYHLGMIVALSCKKGFVVKAKFADEHNWVSSEVSAPVIFKLDKKLVYKPDDNDEKKAEIYKWQVKNLTEWFDHIAQELDKIEMEKENEQTRSIAKR</sequence>
<organism evidence="1 2">
    <name type="scientific">Segatella copri DSM 18205</name>
    <dbReference type="NCBI Taxonomy" id="537011"/>
    <lineage>
        <taxon>Bacteria</taxon>
        <taxon>Pseudomonadati</taxon>
        <taxon>Bacteroidota</taxon>
        <taxon>Bacteroidia</taxon>
        <taxon>Bacteroidales</taxon>
        <taxon>Prevotellaceae</taxon>
        <taxon>Segatella</taxon>
    </lineage>
</organism>
<dbReference type="HOGENOM" id="CLU_852199_0_0_10"/>
<evidence type="ECO:0000313" key="1">
    <source>
        <dbReference type="EMBL" id="EFB34350.1"/>
    </source>
</evidence>
<dbReference type="PaxDb" id="537011-PREVCOP_06069"/>
<dbReference type="AlphaFoldDB" id="D1PFR1"/>
<comment type="caution">
    <text evidence="1">The sequence shown here is derived from an EMBL/GenBank/DDBJ whole genome shotgun (WGS) entry which is preliminary data.</text>
</comment>
<gene>
    <name evidence="1" type="ORF">PREVCOP_06069</name>
</gene>
<reference evidence="1" key="1">
    <citation type="submission" date="2009-11" db="EMBL/GenBank/DDBJ databases">
        <authorList>
            <person name="Weinstock G."/>
            <person name="Sodergren E."/>
            <person name="Clifton S."/>
            <person name="Fulton L."/>
            <person name="Fulton B."/>
            <person name="Courtney L."/>
            <person name="Fronick C."/>
            <person name="Harrison M."/>
            <person name="Strong C."/>
            <person name="Farmer C."/>
            <person name="Delahaunty K."/>
            <person name="Markovic C."/>
            <person name="Hall O."/>
            <person name="Minx P."/>
            <person name="Tomlinson C."/>
            <person name="Mitreva M."/>
            <person name="Nelson J."/>
            <person name="Hou S."/>
            <person name="Wollam A."/>
            <person name="Pepin K.H."/>
            <person name="Johnson M."/>
            <person name="Bhonagiri V."/>
            <person name="Nash W.E."/>
            <person name="Warren W."/>
            <person name="Chinwalla A."/>
            <person name="Mardis E.R."/>
            <person name="Wilson R.K."/>
        </authorList>
    </citation>
    <scope>NUCLEOTIDE SEQUENCE [LARGE SCALE GENOMIC DNA]</scope>
    <source>
        <strain evidence="1">DSM 18205</strain>
    </source>
</reference>
<dbReference type="RefSeq" id="WP_006848750.1">
    <property type="nucleotide sequence ID" value="NZ_CP085932.1"/>
</dbReference>
<dbReference type="Proteomes" id="UP000004477">
    <property type="component" value="Unassembled WGS sequence"/>
</dbReference>
<accession>D1PFR1</accession>
<keyword evidence="2" id="KW-1185">Reference proteome</keyword>
<dbReference type="GeneID" id="69849026"/>
<protein>
    <submittedName>
        <fullName evidence="1">Uncharacterized protein</fullName>
    </submittedName>
</protein>
<proteinExistence type="predicted"/>
<dbReference type="STRING" id="537011.PREVCOP_06069"/>
<name>D1PFR1_9BACT</name>